<name>A0A179UIL5_BLAGS</name>
<dbReference type="KEGG" id="bgh:BDBG_03099"/>
<dbReference type="VEuPathDB" id="FungiDB:BDBG_03099"/>
<evidence type="ECO:0000313" key="2">
    <source>
        <dbReference type="Proteomes" id="UP000002038"/>
    </source>
</evidence>
<accession>A0A179UIL5</accession>
<evidence type="ECO:0000313" key="1">
    <source>
        <dbReference type="EMBL" id="OAT06977.1"/>
    </source>
</evidence>
<sequence length="210" mass="24086">MGPNVKFMVPAASLAAPDQSYRLFRYTPQIPRTLRSSAILDCRSSAILDRRSSAATPINHIDYSVTLHRLHVRSDPRPFSIADPRPLRTNDYPLRDIRTRNDASLLASRPGPATRSYEESKILQKRTSAKDLRVLTPRHMRYSYDYTSSDSTDIIHLTIDITMSNNNMEPSNSNMSIDAVPQWLRAMLELQQQQIADMHATQQRQYEEIQ</sequence>
<keyword evidence="2" id="KW-1185">Reference proteome</keyword>
<dbReference type="GeneID" id="8506156"/>
<reference evidence="2" key="1">
    <citation type="journal article" date="2015" name="PLoS Genet.">
        <title>The dynamic genome and transcriptome of the human fungal pathogen Blastomyces and close relative Emmonsia.</title>
        <authorList>
            <person name="Munoz J.F."/>
            <person name="Gauthier G.M."/>
            <person name="Desjardins C.A."/>
            <person name="Gallo J.E."/>
            <person name="Holder J."/>
            <person name="Sullivan T.D."/>
            <person name="Marty A.J."/>
            <person name="Carmen J.C."/>
            <person name="Chen Z."/>
            <person name="Ding L."/>
            <person name="Gujja S."/>
            <person name="Magrini V."/>
            <person name="Misas E."/>
            <person name="Mitreva M."/>
            <person name="Priest M."/>
            <person name="Saif S."/>
            <person name="Whiston E.A."/>
            <person name="Young S."/>
            <person name="Zeng Q."/>
            <person name="Goldman W.E."/>
            <person name="Mardis E.R."/>
            <person name="Taylor J.W."/>
            <person name="McEwen J.G."/>
            <person name="Clay O.K."/>
            <person name="Klein B.S."/>
            <person name="Cuomo C.A."/>
        </authorList>
    </citation>
    <scope>NUCLEOTIDE SEQUENCE [LARGE SCALE GENOMIC DNA]</scope>
    <source>
        <strain evidence="2">SLH14081</strain>
    </source>
</reference>
<dbReference type="EMBL" id="GG657451">
    <property type="protein sequence ID" value="OAT06977.1"/>
    <property type="molecule type" value="Genomic_DNA"/>
</dbReference>
<proteinExistence type="predicted"/>
<gene>
    <name evidence="1" type="ORF">BDBG_03099</name>
</gene>
<dbReference type="Proteomes" id="UP000002038">
    <property type="component" value="Unassembled WGS sequence"/>
</dbReference>
<dbReference type="RefSeq" id="XP_031577525.1">
    <property type="nucleotide sequence ID" value="XM_031721096.1"/>
</dbReference>
<organism evidence="1 2">
    <name type="scientific">Blastomyces gilchristii (strain SLH14081)</name>
    <name type="common">Blastomyces dermatitidis</name>
    <dbReference type="NCBI Taxonomy" id="559298"/>
    <lineage>
        <taxon>Eukaryota</taxon>
        <taxon>Fungi</taxon>
        <taxon>Dikarya</taxon>
        <taxon>Ascomycota</taxon>
        <taxon>Pezizomycotina</taxon>
        <taxon>Eurotiomycetes</taxon>
        <taxon>Eurotiomycetidae</taxon>
        <taxon>Onygenales</taxon>
        <taxon>Ajellomycetaceae</taxon>
        <taxon>Blastomyces</taxon>
    </lineage>
</organism>
<dbReference type="AlphaFoldDB" id="A0A179UIL5"/>
<protein>
    <submittedName>
        <fullName evidence="1">Uncharacterized protein</fullName>
    </submittedName>
</protein>